<accession>A0A095ULJ2</accession>
<sequence length="98" mass="10610">MKKLAICLTAPLLLVSALSYAAPGPQSDDHHDFEHHMYGGMHPPHPMPVYAVTETTSTPAETLKNLVAQVPQVDAGKYQVRIEVLPLPPKPEKPAAAH</sequence>
<dbReference type="EMBL" id="JPKR02000004">
    <property type="protein sequence ID" value="KGD75318.1"/>
    <property type="molecule type" value="Genomic_DNA"/>
</dbReference>
<dbReference type="Proteomes" id="UP000029577">
    <property type="component" value="Unassembled WGS sequence"/>
</dbReference>
<evidence type="ECO:0000256" key="1">
    <source>
        <dbReference type="SAM" id="MobiDB-lite"/>
    </source>
</evidence>
<evidence type="ECO:0000256" key="2">
    <source>
        <dbReference type="SAM" id="SignalP"/>
    </source>
</evidence>
<proteinExistence type="predicted"/>
<dbReference type="eggNOG" id="ENOG5031PAG">
    <property type="taxonomic scope" value="Bacteria"/>
</dbReference>
<feature type="region of interest" description="Disordered" evidence="1">
    <location>
        <begin position="21"/>
        <end position="40"/>
    </location>
</feature>
<dbReference type="AlphaFoldDB" id="A0A095ULJ2"/>
<evidence type="ECO:0000313" key="4">
    <source>
        <dbReference type="Proteomes" id="UP000029577"/>
    </source>
</evidence>
<protein>
    <submittedName>
        <fullName evidence="3">Uncharacterized protein</fullName>
    </submittedName>
</protein>
<organism evidence="3 4">
    <name type="scientific">Tatumella morbirosei</name>
    <dbReference type="NCBI Taxonomy" id="642227"/>
    <lineage>
        <taxon>Bacteria</taxon>
        <taxon>Pseudomonadati</taxon>
        <taxon>Pseudomonadota</taxon>
        <taxon>Gammaproteobacteria</taxon>
        <taxon>Enterobacterales</taxon>
        <taxon>Erwiniaceae</taxon>
        <taxon>Tatumella</taxon>
    </lineage>
</organism>
<dbReference type="OrthoDB" id="9921341at2"/>
<feature type="chain" id="PRO_5001910282" evidence="2">
    <location>
        <begin position="22"/>
        <end position="98"/>
    </location>
</feature>
<gene>
    <name evidence="3" type="ORF">HA49_08845</name>
</gene>
<keyword evidence="2" id="KW-0732">Signal</keyword>
<keyword evidence="4" id="KW-1185">Reference proteome</keyword>
<comment type="caution">
    <text evidence="3">The sequence shown here is derived from an EMBL/GenBank/DDBJ whole genome shotgun (WGS) entry which is preliminary data.</text>
</comment>
<dbReference type="RefSeq" id="WP_038019015.1">
    <property type="nucleotide sequence ID" value="NZ_JPKR02000004.1"/>
</dbReference>
<evidence type="ECO:0000313" key="3">
    <source>
        <dbReference type="EMBL" id="KGD75318.1"/>
    </source>
</evidence>
<name>A0A095ULJ2_9GAMM</name>
<feature type="compositionally biased region" description="Basic and acidic residues" evidence="1">
    <location>
        <begin position="27"/>
        <end position="37"/>
    </location>
</feature>
<feature type="signal peptide" evidence="2">
    <location>
        <begin position="1"/>
        <end position="21"/>
    </location>
</feature>
<reference evidence="3" key="1">
    <citation type="submission" date="2014-12" db="EMBL/GenBank/DDBJ databases">
        <title>The draft genome of the Tatumella morbirosei type strain, LMG23360T isolated from pineapple rot.</title>
        <authorList>
            <person name="Smits T.H."/>
            <person name="Palmer M."/>
            <person name="Venter S.N."/>
            <person name="Duffy B."/>
            <person name="Steenkamp E.T."/>
            <person name="Chan W.Y."/>
            <person name="Coutinho T.A."/>
            <person name="Coetzee M.P."/>
            <person name="De Maayer P."/>
        </authorList>
    </citation>
    <scope>NUCLEOTIDE SEQUENCE [LARGE SCALE GENOMIC DNA]</scope>
    <source>
        <strain evidence="3">LMG 23360</strain>
    </source>
</reference>